<dbReference type="PROSITE" id="PS50977">
    <property type="entry name" value="HTH_TETR_2"/>
    <property type="match status" value="1"/>
</dbReference>
<gene>
    <name evidence="8" type="ORF">JJE72_15740</name>
</gene>
<sequence>MVARPSAQRRPRAKSERERSRQPTEVRRRLVIESARDLIADKGLFNVQIRDISKVCEVSPGTITYHFRSLEELLFEVVQAETREFYEPLRTSARTAGEDSGTAAIELQAIVGGLFLDDLKTRRHWLIWIDFWSAAARDETYGRWMSTHYDSWRRTLQEIIERGVQQGEFSCDQPIALARDIASLVDGLAVQCYSLHSSITVDAAREAITRYVAQRLGLGLDASTSADRPT</sequence>
<keyword evidence="2" id="KW-0805">Transcription regulation</keyword>
<dbReference type="InterPro" id="IPR036271">
    <property type="entry name" value="Tet_transcr_reg_TetR-rel_C_sf"/>
</dbReference>
<organism evidence="8 9">
    <name type="scientific">Sinomonas cellulolyticus</name>
    <dbReference type="NCBI Taxonomy" id="2801916"/>
    <lineage>
        <taxon>Bacteria</taxon>
        <taxon>Bacillati</taxon>
        <taxon>Actinomycetota</taxon>
        <taxon>Actinomycetes</taxon>
        <taxon>Micrococcales</taxon>
        <taxon>Micrococcaceae</taxon>
        <taxon>Sinomonas</taxon>
    </lineage>
</organism>
<keyword evidence="4" id="KW-0804">Transcription</keyword>
<dbReference type="Pfam" id="PF00440">
    <property type="entry name" value="TetR_N"/>
    <property type="match status" value="1"/>
</dbReference>
<dbReference type="SUPFAM" id="SSF46689">
    <property type="entry name" value="Homeodomain-like"/>
    <property type="match status" value="1"/>
</dbReference>
<name>A0ABS1K647_9MICC</name>
<evidence type="ECO:0000313" key="8">
    <source>
        <dbReference type="EMBL" id="MBL0706948.1"/>
    </source>
</evidence>
<dbReference type="Pfam" id="PF13977">
    <property type="entry name" value="TetR_C_6"/>
    <property type="match status" value="1"/>
</dbReference>
<keyword evidence="9" id="KW-1185">Reference proteome</keyword>
<evidence type="ECO:0000256" key="4">
    <source>
        <dbReference type="ARBA" id="ARBA00023163"/>
    </source>
</evidence>
<dbReference type="PRINTS" id="PR00455">
    <property type="entry name" value="HTHTETR"/>
</dbReference>
<dbReference type="SUPFAM" id="SSF48498">
    <property type="entry name" value="Tetracyclin repressor-like, C-terminal domain"/>
    <property type="match status" value="1"/>
</dbReference>
<dbReference type="PANTHER" id="PTHR30055">
    <property type="entry name" value="HTH-TYPE TRANSCRIPTIONAL REGULATOR RUTR"/>
    <property type="match status" value="1"/>
</dbReference>
<reference evidence="8 9" key="1">
    <citation type="submission" date="2021-01" db="EMBL/GenBank/DDBJ databases">
        <title>Genome public.</title>
        <authorList>
            <person name="Liu C."/>
            <person name="Sun Q."/>
        </authorList>
    </citation>
    <scope>NUCLEOTIDE SEQUENCE [LARGE SCALE GENOMIC DNA]</scope>
    <source>
        <strain evidence="8 9">JC656</strain>
    </source>
</reference>
<dbReference type="PANTHER" id="PTHR30055:SF238">
    <property type="entry name" value="MYCOFACTOCIN BIOSYNTHESIS TRANSCRIPTIONAL REGULATOR MFTR-RELATED"/>
    <property type="match status" value="1"/>
</dbReference>
<dbReference type="EMBL" id="JAERRC010000040">
    <property type="protein sequence ID" value="MBL0706948.1"/>
    <property type="molecule type" value="Genomic_DNA"/>
</dbReference>
<dbReference type="InterPro" id="IPR009057">
    <property type="entry name" value="Homeodomain-like_sf"/>
</dbReference>
<dbReference type="InterPro" id="IPR001647">
    <property type="entry name" value="HTH_TetR"/>
</dbReference>
<dbReference type="RefSeq" id="WP_189695198.1">
    <property type="nucleotide sequence ID" value="NZ_BNCM01000019.1"/>
</dbReference>
<evidence type="ECO:0000256" key="5">
    <source>
        <dbReference type="PROSITE-ProRule" id="PRU00335"/>
    </source>
</evidence>
<accession>A0ABS1K647</accession>
<comment type="caution">
    <text evidence="8">The sequence shown here is derived from an EMBL/GenBank/DDBJ whole genome shotgun (WGS) entry which is preliminary data.</text>
</comment>
<evidence type="ECO:0000256" key="3">
    <source>
        <dbReference type="ARBA" id="ARBA00023125"/>
    </source>
</evidence>
<proteinExistence type="predicted"/>
<feature type="domain" description="HTH tetR-type" evidence="7">
    <location>
        <begin position="25"/>
        <end position="85"/>
    </location>
</feature>
<dbReference type="InterPro" id="IPR050109">
    <property type="entry name" value="HTH-type_TetR-like_transc_reg"/>
</dbReference>
<feature type="region of interest" description="Disordered" evidence="6">
    <location>
        <begin position="1"/>
        <end position="25"/>
    </location>
</feature>
<feature type="DNA-binding region" description="H-T-H motif" evidence="5">
    <location>
        <begin position="48"/>
        <end position="67"/>
    </location>
</feature>
<protein>
    <submittedName>
        <fullName evidence="8">TetR family transcriptional regulator</fullName>
    </submittedName>
</protein>
<dbReference type="InterPro" id="IPR039538">
    <property type="entry name" value="BetI_C"/>
</dbReference>
<evidence type="ECO:0000313" key="9">
    <source>
        <dbReference type="Proteomes" id="UP000639051"/>
    </source>
</evidence>
<keyword evidence="1" id="KW-0678">Repressor</keyword>
<dbReference type="Gene3D" id="1.10.357.10">
    <property type="entry name" value="Tetracycline Repressor, domain 2"/>
    <property type="match status" value="1"/>
</dbReference>
<evidence type="ECO:0000256" key="6">
    <source>
        <dbReference type="SAM" id="MobiDB-lite"/>
    </source>
</evidence>
<keyword evidence="3 5" id="KW-0238">DNA-binding</keyword>
<dbReference type="Proteomes" id="UP000639051">
    <property type="component" value="Unassembled WGS sequence"/>
</dbReference>
<evidence type="ECO:0000256" key="1">
    <source>
        <dbReference type="ARBA" id="ARBA00022491"/>
    </source>
</evidence>
<evidence type="ECO:0000259" key="7">
    <source>
        <dbReference type="PROSITE" id="PS50977"/>
    </source>
</evidence>
<evidence type="ECO:0000256" key="2">
    <source>
        <dbReference type="ARBA" id="ARBA00023015"/>
    </source>
</evidence>
<feature type="compositionally biased region" description="Basic and acidic residues" evidence="6">
    <location>
        <begin position="13"/>
        <end position="25"/>
    </location>
</feature>